<organism evidence="6 7">
    <name type="scientific">Acorus gramineus</name>
    <name type="common">Dwarf sweet flag</name>
    <dbReference type="NCBI Taxonomy" id="55184"/>
    <lineage>
        <taxon>Eukaryota</taxon>
        <taxon>Viridiplantae</taxon>
        <taxon>Streptophyta</taxon>
        <taxon>Embryophyta</taxon>
        <taxon>Tracheophyta</taxon>
        <taxon>Spermatophyta</taxon>
        <taxon>Magnoliopsida</taxon>
        <taxon>Liliopsida</taxon>
        <taxon>Acoraceae</taxon>
        <taxon>Acorus</taxon>
    </lineage>
</organism>
<dbReference type="InterPro" id="IPR001611">
    <property type="entry name" value="Leu-rich_rpt"/>
</dbReference>
<evidence type="ECO:0000256" key="3">
    <source>
        <dbReference type="ARBA" id="ARBA00023786"/>
    </source>
</evidence>
<comment type="similarity">
    <text evidence="3">Belongs to the SHOC2 family.</text>
</comment>
<dbReference type="SUPFAM" id="SSF52058">
    <property type="entry name" value="L domain-like"/>
    <property type="match status" value="1"/>
</dbReference>
<evidence type="ECO:0000256" key="1">
    <source>
        <dbReference type="ARBA" id="ARBA00022614"/>
    </source>
</evidence>
<reference evidence="6" key="1">
    <citation type="journal article" date="2023" name="Nat. Commun.">
        <title>Diploid and tetraploid genomes of Acorus and the evolution of monocots.</title>
        <authorList>
            <person name="Ma L."/>
            <person name="Liu K.W."/>
            <person name="Li Z."/>
            <person name="Hsiao Y.Y."/>
            <person name="Qi Y."/>
            <person name="Fu T."/>
            <person name="Tang G.D."/>
            <person name="Zhang D."/>
            <person name="Sun W.H."/>
            <person name="Liu D.K."/>
            <person name="Li Y."/>
            <person name="Chen G.Z."/>
            <person name="Liu X.D."/>
            <person name="Liao X.Y."/>
            <person name="Jiang Y.T."/>
            <person name="Yu X."/>
            <person name="Hao Y."/>
            <person name="Huang J."/>
            <person name="Zhao X.W."/>
            <person name="Ke S."/>
            <person name="Chen Y.Y."/>
            <person name="Wu W.L."/>
            <person name="Hsu J.L."/>
            <person name="Lin Y.F."/>
            <person name="Huang M.D."/>
            <person name="Li C.Y."/>
            <person name="Huang L."/>
            <person name="Wang Z.W."/>
            <person name="Zhao X."/>
            <person name="Zhong W.Y."/>
            <person name="Peng D.H."/>
            <person name="Ahmad S."/>
            <person name="Lan S."/>
            <person name="Zhang J.S."/>
            <person name="Tsai W.C."/>
            <person name="Van de Peer Y."/>
            <person name="Liu Z.J."/>
        </authorList>
    </citation>
    <scope>NUCLEOTIDE SEQUENCE</scope>
    <source>
        <strain evidence="6">SCP</strain>
    </source>
</reference>
<keyword evidence="7" id="KW-1185">Reference proteome</keyword>
<dbReference type="AlphaFoldDB" id="A0AAV9BH59"/>
<dbReference type="PROSITE" id="PS51450">
    <property type="entry name" value="LRR"/>
    <property type="match status" value="1"/>
</dbReference>
<keyword evidence="2" id="KW-0677">Repeat</keyword>
<proteinExistence type="inferred from homology"/>
<dbReference type="EMBL" id="JAUJYN010000003">
    <property type="protein sequence ID" value="KAK1275702.1"/>
    <property type="molecule type" value="Genomic_DNA"/>
</dbReference>
<protein>
    <submittedName>
        <fullName evidence="6">Uncharacterized protein</fullName>
    </submittedName>
</protein>
<dbReference type="GO" id="GO:0005737">
    <property type="term" value="C:cytoplasm"/>
    <property type="evidence" value="ECO:0007669"/>
    <property type="project" value="TreeGrafter"/>
</dbReference>
<evidence type="ECO:0000256" key="5">
    <source>
        <dbReference type="SAM" id="MobiDB-lite"/>
    </source>
</evidence>
<comment type="caution">
    <text evidence="6">The sequence shown here is derived from an EMBL/GenBank/DDBJ whole genome shotgun (WGS) entry which is preliminary data.</text>
</comment>
<sequence length="360" mass="39158">MEGKKRVDGGGEGEGEGGGGKRRSTAEDESGKVDMSGMSLDSLLNPPPNLAAITKLDLSNNNLQMIPESLIARLLNVVVLDVHSNQLKSLPNSIGCLSKLRTLNASGNLLDSLPKTIEDCKALEELILNFNQLTRLPDTMGFELTNLKKLSVNSNKLICLPYSTSHLTSLRVLDARLNCLRSLPDDLENLTSLHSLNISQNFHHLRSLPPSLGLLISLVDLDISYNKITHLPDSLGCLGKLQSLSVEGNPLVVPPMHVVEQSIDAVRQYLSERLNNGGSSPSKKRSGWFGKLVKCGTFNGPIHGGSVDREGFMSMSDYRSIDGTASHKYMGLFSPRYVGMFSPRRLFSPKHSPASSSLAR</sequence>
<gene>
    <name evidence="6" type="ORF">QJS04_geneDACA004078</name>
</gene>
<dbReference type="SMART" id="SM00364">
    <property type="entry name" value="LRR_BAC"/>
    <property type="match status" value="7"/>
</dbReference>
<evidence type="ECO:0000313" key="7">
    <source>
        <dbReference type="Proteomes" id="UP001179952"/>
    </source>
</evidence>
<dbReference type="Pfam" id="PF13855">
    <property type="entry name" value="LRR_8"/>
    <property type="match status" value="3"/>
</dbReference>
<dbReference type="Proteomes" id="UP001179952">
    <property type="component" value="Unassembled WGS sequence"/>
</dbReference>
<name>A0AAV9BH59_ACOGR</name>
<accession>A0AAV9BH59</accession>
<evidence type="ECO:0000256" key="2">
    <source>
        <dbReference type="ARBA" id="ARBA00022737"/>
    </source>
</evidence>
<dbReference type="SMART" id="SM00369">
    <property type="entry name" value="LRR_TYP"/>
    <property type="match status" value="7"/>
</dbReference>
<dbReference type="PANTHER" id="PTHR48051">
    <property type="match status" value="1"/>
</dbReference>
<dbReference type="InterPro" id="IPR032675">
    <property type="entry name" value="LRR_dom_sf"/>
</dbReference>
<feature type="region of interest" description="Disordered" evidence="5">
    <location>
        <begin position="1"/>
        <end position="37"/>
    </location>
</feature>
<dbReference type="InterPro" id="IPR050216">
    <property type="entry name" value="LRR_domain-containing"/>
</dbReference>
<dbReference type="InterPro" id="IPR003591">
    <property type="entry name" value="Leu-rich_rpt_typical-subtyp"/>
</dbReference>
<evidence type="ECO:0000313" key="6">
    <source>
        <dbReference type="EMBL" id="KAK1275702.1"/>
    </source>
</evidence>
<dbReference type="PANTHER" id="PTHR48051:SF1">
    <property type="entry name" value="RAS SUPPRESSOR PROTEIN 1"/>
    <property type="match status" value="1"/>
</dbReference>
<evidence type="ECO:0000256" key="4">
    <source>
        <dbReference type="ARBA" id="ARBA00037519"/>
    </source>
</evidence>
<reference evidence="6" key="2">
    <citation type="submission" date="2023-06" db="EMBL/GenBank/DDBJ databases">
        <authorList>
            <person name="Ma L."/>
            <person name="Liu K.-W."/>
            <person name="Li Z."/>
            <person name="Hsiao Y.-Y."/>
            <person name="Qi Y."/>
            <person name="Fu T."/>
            <person name="Tang G."/>
            <person name="Zhang D."/>
            <person name="Sun W.-H."/>
            <person name="Liu D.-K."/>
            <person name="Li Y."/>
            <person name="Chen G.-Z."/>
            <person name="Liu X.-D."/>
            <person name="Liao X.-Y."/>
            <person name="Jiang Y.-T."/>
            <person name="Yu X."/>
            <person name="Hao Y."/>
            <person name="Huang J."/>
            <person name="Zhao X.-W."/>
            <person name="Ke S."/>
            <person name="Chen Y.-Y."/>
            <person name="Wu W.-L."/>
            <person name="Hsu J.-L."/>
            <person name="Lin Y.-F."/>
            <person name="Huang M.-D."/>
            <person name="Li C.-Y."/>
            <person name="Huang L."/>
            <person name="Wang Z.-W."/>
            <person name="Zhao X."/>
            <person name="Zhong W.-Y."/>
            <person name="Peng D.-H."/>
            <person name="Ahmad S."/>
            <person name="Lan S."/>
            <person name="Zhang J.-S."/>
            <person name="Tsai W.-C."/>
            <person name="Van De Peer Y."/>
            <person name="Liu Z.-J."/>
        </authorList>
    </citation>
    <scope>NUCLEOTIDE SEQUENCE</scope>
    <source>
        <strain evidence="6">SCP</strain>
        <tissue evidence="6">Leaves</tissue>
    </source>
</reference>
<keyword evidence="1" id="KW-0433">Leucine-rich repeat</keyword>
<comment type="function">
    <text evidence="4">Leucine-rich repeat protein that likely mediates protein interactions, possibly in the context of signal transduction.</text>
</comment>
<dbReference type="Gene3D" id="3.80.10.10">
    <property type="entry name" value="Ribonuclease Inhibitor"/>
    <property type="match status" value="2"/>
</dbReference>